<dbReference type="InterPro" id="IPR036610">
    <property type="entry name" value="PEBP-like_sf"/>
</dbReference>
<dbReference type="Pfam" id="PF01161">
    <property type="entry name" value="PBP"/>
    <property type="match status" value="1"/>
</dbReference>
<dbReference type="CDD" id="cd00865">
    <property type="entry name" value="PEBP_bact_arch"/>
    <property type="match status" value="1"/>
</dbReference>
<dbReference type="InterPro" id="IPR008914">
    <property type="entry name" value="PEBP"/>
</dbReference>
<dbReference type="InterPro" id="IPR005247">
    <property type="entry name" value="YbhB_YbcL/LppC-like"/>
</dbReference>
<dbReference type="SUPFAM" id="SSF49777">
    <property type="entry name" value="PEBP-like"/>
    <property type="match status" value="1"/>
</dbReference>
<dbReference type="Gene3D" id="3.90.280.10">
    <property type="entry name" value="PEBP-like"/>
    <property type="match status" value="1"/>
</dbReference>
<keyword evidence="2" id="KW-1185">Reference proteome</keyword>
<dbReference type="PANTHER" id="PTHR30289:SF1">
    <property type="entry name" value="PEBP (PHOSPHATIDYLETHANOLAMINE-BINDING PROTEIN) FAMILY PROTEIN"/>
    <property type="match status" value="1"/>
</dbReference>
<dbReference type="Proteomes" id="UP000663859">
    <property type="component" value="Unassembled WGS sequence"/>
</dbReference>
<evidence type="ECO:0000313" key="2">
    <source>
        <dbReference type="Proteomes" id="UP000663859"/>
    </source>
</evidence>
<comment type="caution">
    <text evidence="1">The sequence shown here is derived from an EMBL/GenBank/DDBJ whole genome shotgun (WGS) entry which is preliminary data.</text>
</comment>
<protein>
    <submittedName>
        <fullName evidence="1">Phospholipid-binding protein</fullName>
    </submittedName>
</protein>
<proteinExistence type="predicted"/>
<dbReference type="EMBL" id="CAJNOB010000033">
    <property type="protein sequence ID" value="CAF0700629.1"/>
    <property type="molecule type" value="Genomic_DNA"/>
</dbReference>
<name>A0A8J2BU35_9BACT</name>
<dbReference type="RefSeq" id="WP_236027881.1">
    <property type="nucleotide sequence ID" value="NZ_CAJNOB010000033.1"/>
</dbReference>
<sequence>MGIRYRRILEFFLLLFGLLLLHTDPGWAMKLSSPSFSDGGPLPSSSAYRKENRRPELHVADVPPGTASLALIMDDPDAPMGTWTHWLVWNLPAETRVIPSDRLPPGAVEGKNDYGEIGYGGPAPPSGTHRYFFTLYALKETLSLPRGADRRRLERAMEGKVLAKATLMGTFSAGR</sequence>
<accession>A0A8J2BU35</accession>
<organism evidence="1 2">
    <name type="scientific">Candidatus Methylacidithermus pantelleriae</name>
    <dbReference type="NCBI Taxonomy" id="2744239"/>
    <lineage>
        <taxon>Bacteria</taxon>
        <taxon>Pseudomonadati</taxon>
        <taxon>Verrucomicrobiota</taxon>
        <taxon>Methylacidiphilae</taxon>
        <taxon>Methylacidiphilales</taxon>
        <taxon>Methylacidiphilaceae</taxon>
        <taxon>Candidatus Methylacidithermus</taxon>
    </lineage>
</organism>
<reference evidence="1" key="1">
    <citation type="submission" date="2021-02" db="EMBL/GenBank/DDBJ databases">
        <authorList>
            <person name="Cremers G."/>
            <person name="Picone N."/>
        </authorList>
    </citation>
    <scope>NUCLEOTIDE SEQUENCE</scope>
    <source>
        <strain evidence="1">PQ17</strain>
    </source>
</reference>
<dbReference type="AlphaFoldDB" id="A0A8J2BU35"/>
<dbReference type="PANTHER" id="PTHR30289">
    <property type="entry name" value="UNCHARACTERIZED PROTEIN YBCL-RELATED"/>
    <property type="match status" value="1"/>
</dbReference>
<evidence type="ECO:0000313" key="1">
    <source>
        <dbReference type="EMBL" id="CAF0700629.1"/>
    </source>
</evidence>
<dbReference type="NCBIfam" id="TIGR00481">
    <property type="entry name" value="YbhB/YbcL family Raf kinase inhibitor-like protein"/>
    <property type="match status" value="1"/>
</dbReference>
<gene>
    <name evidence="1" type="ORF">MPNT_390010</name>
</gene>